<evidence type="ECO:0000313" key="1">
    <source>
        <dbReference type="EMBL" id="PRH81086.1"/>
    </source>
</evidence>
<dbReference type="AlphaFoldDB" id="A0A2S9Q347"/>
<dbReference type="Proteomes" id="UP000239322">
    <property type="component" value="Unassembled WGS sequence"/>
</dbReference>
<gene>
    <name evidence="1" type="ORF">C6N75_00640</name>
</gene>
<dbReference type="OrthoDB" id="9802472at2"/>
<name>A0A2S9Q347_9ACTN</name>
<proteinExistence type="predicted"/>
<evidence type="ECO:0000313" key="2">
    <source>
        <dbReference type="Proteomes" id="UP000239322"/>
    </source>
</evidence>
<comment type="caution">
    <text evidence="1">The sequence shown here is derived from an EMBL/GenBank/DDBJ whole genome shotgun (WGS) entry which is preliminary data.</text>
</comment>
<dbReference type="EMBL" id="PVLV01000007">
    <property type="protein sequence ID" value="PRH81086.1"/>
    <property type="molecule type" value="Genomic_DNA"/>
</dbReference>
<dbReference type="RefSeq" id="WP_105866852.1">
    <property type="nucleotide sequence ID" value="NZ_PVLV01000007.1"/>
</dbReference>
<dbReference type="InterPro" id="IPR046193">
    <property type="entry name" value="DUF6221"/>
</dbReference>
<reference evidence="1 2" key="1">
    <citation type="submission" date="2018-03" db="EMBL/GenBank/DDBJ databases">
        <title>Novel Streptomyces sp. from soil.</title>
        <authorList>
            <person name="Tan G.Y.A."/>
            <person name="Lee Z.Y."/>
        </authorList>
    </citation>
    <scope>NUCLEOTIDE SEQUENCE [LARGE SCALE GENOMIC DNA]</scope>
    <source>
        <strain evidence="1 2">ST5x</strain>
    </source>
</reference>
<keyword evidence="2" id="KW-1185">Reference proteome</keyword>
<protein>
    <submittedName>
        <fullName evidence="1">Uncharacterized protein</fullName>
    </submittedName>
</protein>
<accession>A0A2S9Q347</accession>
<dbReference type="Pfam" id="PF19730">
    <property type="entry name" value="DUF6221"/>
    <property type="match status" value="1"/>
</dbReference>
<sequence length="146" mass="16083">MTEQRPERPTAEGAVTAAQWAAFLEARATEELEAAGALAPHGWWELTEPGARRFGVQGMGGRVFAPILTGDGHFVDQATAMHIVRNQPQRTRDDLLGKLMLVNLLKAQLADEKAPLVGPLRLVVQQFAAPFIDHPDHPEYEPPEEM</sequence>
<organism evidence="1 2">
    <name type="scientific">Streptomyces solincola</name>
    <dbReference type="NCBI Taxonomy" id="2100817"/>
    <lineage>
        <taxon>Bacteria</taxon>
        <taxon>Bacillati</taxon>
        <taxon>Actinomycetota</taxon>
        <taxon>Actinomycetes</taxon>
        <taxon>Kitasatosporales</taxon>
        <taxon>Streptomycetaceae</taxon>
        <taxon>Streptomyces</taxon>
    </lineage>
</organism>